<evidence type="ECO:0000313" key="2">
    <source>
        <dbReference type="EMBL" id="KAH7321350.1"/>
    </source>
</evidence>
<keyword evidence="3" id="KW-1185">Reference proteome</keyword>
<feature type="compositionally biased region" description="Low complexity" evidence="1">
    <location>
        <begin position="78"/>
        <end position="89"/>
    </location>
</feature>
<dbReference type="AlphaFoldDB" id="A0A8K0WSJ3"/>
<accession>A0A8K0WSJ3</accession>
<comment type="caution">
    <text evidence="2">The sequence shown here is derived from an EMBL/GenBank/DDBJ whole genome shotgun (WGS) entry which is preliminary data.</text>
</comment>
<protein>
    <submittedName>
        <fullName evidence="2">Uncharacterized protein</fullName>
    </submittedName>
</protein>
<gene>
    <name evidence="2" type="ORF">B0I35DRAFT_212713</name>
</gene>
<proteinExistence type="predicted"/>
<feature type="region of interest" description="Disordered" evidence="1">
    <location>
        <begin position="67"/>
        <end position="119"/>
    </location>
</feature>
<name>A0A8K0WSJ3_9HYPO</name>
<evidence type="ECO:0000256" key="1">
    <source>
        <dbReference type="SAM" id="MobiDB-lite"/>
    </source>
</evidence>
<feature type="compositionally biased region" description="Basic and acidic residues" evidence="1">
    <location>
        <begin position="101"/>
        <end position="111"/>
    </location>
</feature>
<evidence type="ECO:0000313" key="3">
    <source>
        <dbReference type="Proteomes" id="UP000813444"/>
    </source>
</evidence>
<organism evidence="2 3">
    <name type="scientific">Stachybotrys elegans</name>
    <dbReference type="NCBI Taxonomy" id="80388"/>
    <lineage>
        <taxon>Eukaryota</taxon>
        <taxon>Fungi</taxon>
        <taxon>Dikarya</taxon>
        <taxon>Ascomycota</taxon>
        <taxon>Pezizomycotina</taxon>
        <taxon>Sordariomycetes</taxon>
        <taxon>Hypocreomycetidae</taxon>
        <taxon>Hypocreales</taxon>
        <taxon>Stachybotryaceae</taxon>
        <taxon>Stachybotrys</taxon>
    </lineage>
</organism>
<dbReference type="EMBL" id="JAGPNK010000005">
    <property type="protein sequence ID" value="KAH7321350.1"/>
    <property type="molecule type" value="Genomic_DNA"/>
</dbReference>
<feature type="region of interest" description="Disordered" evidence="1">
    <location>
        <begin position="193"/>
        <end position="214"/>
    </location>
</feature>
<sequence>MKHKSRETSAWRADMLVGRFMHCGLCTAWHVAHAMCLCTEPRASQLTMRPRPRRAAGFTARLMTFSTHGRFPPKDRPGAAAAAATRTIPPETPPPSPRGRAQSEVEGEKGKKPGSYSQPACRVTRPRALEMKGDLVAAERPVAVEAGGGGDWIAIPALRPLESNAQRNIRAPSGSWTKPGASTVVPRDFTREKREEGRMGAGGHKPKNFVHKEKKDQKDWTFTKRQHVHVCVAVAYSAEKEEALDRYRPSSPHATDAPALPCPVTYHVSINV</sequence>
<dbReference type="Proteomes" id="UP000813444">
    <property type="component" value="Unassembled WGS sequence"/>
</dbReference>
<reference evidence="2" key="1">
    <citation type="journal article" date="2021" name="Nat. Commun.">
        <title>Genetic determinants of endophytism in the Arabidopsis root mycobiome.</title>
        <authorList>
            <person name="Mesny F."/>
            <person name="Miyauchi S."/>
            <person name="Thiergart T."/>
            <person name="Pickel B."/>
            <person name="Atanasova L."/>
            <person name="Karlsson M."/>
            <person name="Huettel B."/>
            <person name="Barry K.W."/>
            <person name="Haridas S."/>
            <person name="Chen C."/>
            <person name="Bauer D."/>
            <person name="Andreopoulos W."/>
            <person name="Pangilinan J."/>
            <person name="LaButti K."/>
            <person name="Riley R."/>
            <person name="Lipzen A."/>
            <person name="Clum A."/>
            <person name="Drula E."/>
            <person name="Henrissat B."/>
            <person name="Kohler A."/>
            <person name="Grigoriev I.V."/>
            <person name="Martin F.M."/>
            <person name="Hacquard S."/>
        </authorList>
    </citation>
    <scope>NUCLEOTIDE SEQUENCE</scope>
    <source>
        <strain evidence="2">MPI-CAGE-CH-0235</strain>
    </source>
</reference>